<organism evidence="1 2">
    <name type="scientific">Rhododendron griersonianum</name>
    <dbReference type="NCBI Taxonomy" id="479676"/>
    <lineage>
        <taxon>Eukaryota</taxon>
        <taxon>Viridiplantae</taxon>
        <taxon>Streptophyta</taxon>
        <taxon>Embryophyta</taxon>
        <taxon>Tracheophyta</taxon>
        <taxon>Spermatophyta</taxon>
        <taxon>Magnoliopsida</taxon>
        <taxon>eudicotyledons</taxon>
        <taxon>Gunneridae</taxon>
        <taxon>Pentapetalae</taxon>
        <taxon>asterids</taxon>
        <taxon>Ericales</taxon>
        <taxon>Ericaceae</taxon>
        <taxon>Ericoideae</taxon>
        <taxon>Rhodoreae</taxon>
        <taxon>Rhododendron</taxon>
    </lineage>
</organism>
<reference evidence="1" key="1">
    <citation type="submission" date="2020-08" db="EMBL/GenBank/DDBJ databases">
        <title>Plant Genome Project.</title>
        <authorList>
            <person name="Zhang R.-G."/>
        </authorList>
    </citation>
    <scope>NUCLEOTIDE SEQUENCE</scope>
    <source>
        <strain evidence="1">WSP0</strain>
        <tissue evidence="1">Leaf</tissue>
    </source>
</reference>
<proteinExistence type="predicted"/>
<dbReference type="AlphaFoldDB" id="A0AAV6J8D5"/>
<dbReference type="Proteomes" id="UP000823749">
    <property type="component" value="Chromosome 8"/>
</dbReference>
<accession>A0AAV6J8D5</accession>
<gene>
    <name evidence="1" type="ORF">RHGRI_024185</name>
</gene>
<protein>
    <submittedName>
        <fullName evidence="1">Uncharacterized protein</fullName>
    </submittedName>
</protein>
<evidence type="ECO:0000313" key="2">
    <source>
        <dbReference type="Proteomes" id="UP000823749"/>
    </source>
</evidence>
<evidence type="ECO:0000313" key="1">
    <source>
        <dbReference type="EMBL" id="KAG5536673.1"/>
    </source>
</evidence>
<comment type="caution">
    <text evidence="1">The sequence shown here is derived from an EMBL/GenBank/DDBJ whole genome shotgun (WGS) entry which is preliminary data.</text>
</comment>
<keyword evidence="2" id="KW-1185">Reference proteome</keyword>
<dbReference type="EMBL" id="JACTNZ010000008">
    <property type="protein sequence ID" value="KAG5536673.1"/>
    <property type="molecule type" value="Genomic_DNA"/>
</dbReference>
<sequence length="58" mass="6328">MLLLASNQLTFTSSANQIIAEGSKDKETGYGTDEGDQKFHNLVCGLMLVHARNVFLAE</sequence>
<name>A0AAV6J8D5_9ERIC</name>